<evidence type="ECO:0000313" key="2">
    <source>
        <dbReference type="Proteomes" id="UP000179242"/>
    </source>
</evidence>
<comment type="caution">
    <text evidence="1">The sequence shown here is derived from an EMBL/GenBank/DDBJ whole genome shotgun (WGS) entry which is preliminary data.</text>
</comment>
<proteinExistence type="predicted"/>
<dbReference type="SUPFAM" id="SSF82171">
    <property type="entry name" value="DPP6 N-terminal domain-like"/>
    <property type="match status" value="1"/>
</dbReference>
<protein>
    <recommendedName>
        <fullName evidence="3">DUF5050 domain-containing protein</fullName>
    </recommendedName>
</protein>
<dbReference type="InterPro" id="IPR011042">
    <property type="entry name" value="6-blade_b-propeller_TolB-like"/>
</dbReference>
<gene>
    <name evidence="1" type="ORF">A2438_07540</name>
</gene>
<name>A0A1F4U8A1_UNCSA</name>
<accession>A0A1F4U8A1</accession>
<dbReference type="Gene3D" id="2.120.10.30">
    <property type="entry name" value="TolB, C-terminal domain"/>
    <property type="match status" value="1"/>
</dbReference>
<evidence type="ECO:0000313" key="1">
    <source>
        <dbReference type="EMBL" id="OGC41174.1"/>
    </source>
</evidence>
<dbReference type="EMBL" id="MEUJ01000001">
    <property type="protein sequence ID" value="OGC41174.1"/>
    <property type="molecule type" value="Genomic_DNA"/>
</dbReference>
<dbReference type="Proteomes" id="UP000179242">
    <property type="component" value="Unassembled WGS sequence"/>
</dbReference>
<sequence length="299" mass="32003">MIRKITVLVLVVSCFVGLLVIGGCTLSANPSTTTYYYYPDWTPDGKILCTKNVQTVSGGAGGSGGTDIASEFYLAIMSESGANEINLKKINKAGKVASSPLGNYYAYTEDNYIKIVDMSGNSVNSINCGAPVLSFDWSPDENKLIYNAYSSGATNEVAVVNRDGSSKTLISTKGSTVAWRNSNYIIVDNPISSEVFRVVSLNGSTYAETNQYTNVQGGEFNISKVNTSEVVYRSAYEQGIKKFLTTSSTSSPTTLINTNSIWDIKVSPNGQKIVGTGSNISGAEIWLINIDGTGLIQLK</sequence>
<organism evidence="1 2">
    <name type="scientific">candidate division WOR-1 bacterium RIFOXYC2_FULL_46_14</name>
    <dbReference type="NCBI Taxonomy" id="1802587"/>
    <lineage>
        <taxon>Bacteria</taxon>
        <taxon>Bacillati</taxon>
        <taxon>Saganbacteria</taxon>
    </lineage>
</organism>
<dbReference type="PROSITE" id="PS51257">
    <property type="entry name" value="PROKAR_LIPOPROTEIN"/>
    <property type="match status" value="1"/>
</dbReference>
<evidence type="ECO:0008006" key="3">
    <source>
        <dbReference type="Google" id="ProtNLM"/>
    </source>
</evidence>
<reference evidence="1 2" key="1">
    <citation type="journal article" date="2016" name="Nat. Commun.">
        <title>Thousands of microbial genomes shed light on interconnected biogeochemical processes in an aquifer system.</title>
        <authorList>
            <person name="Anantharaman K."/>
            <person name="Brown C.T."/>
            <person name="Hug L.A."/>
            <person name="Sharon I."/>
            <person name="Castelle C.J."/>
            <person name="Probst A.J."/>
            <person name="Thomas B.C."/>
            <person name="Singh A."/>
            <person name="Wilkins M.J."/>
            <person name="Karaoz U."/>
            <person name="Brodie E.L."/>
            <person name="Williams K.H."/>
            <person name="Hubbard S.S."/>
            <person name="Banfield J.F."/>
        </authorList>
    </citation>
    <scope>NUCLEOTIDE SEQUENCE [LARGE SCALE GENOMIC DNA]</scope>
</reference>
<dbReference type="AlphaFoldDB" id="A0A1F4U8A1"/>